<evidence type="ECO:0000256" key="4">
    <source>
        <dbReference type="ARBA" id="ARBA00022989"/>
    </source>
</evidence>
<comment type="subcellular location">
    <subcellularLocation>
        <location evidence="1">Cell membrane</location>
        <topology evidence="1">Multi-pass membrane protein</topology>
    </subcellularLocation>
</comment>
<keyword evidence="4 6" id="KW-1133">Transmembrane helix</keyword>
<evidence type="ECO:0000256" key="6">
    <source>
        <dbReference type="SAM" id="Phobius"/>
    </source>
</evidence>
<keyword evidence="2" id="KW-1003">Cell membrane</keyword>
<evidence type="ECO:0000256" key="1">
    <source>
        <dbReference type="ARBA" id="ARBA00004651"/>
    </source>
</evidence>
<dbReference type="GO" id="GO:0005886">
    <property type="term" value="C:plasma membrane"/>
    <property type="evidence" value="ECO:0007669"/>
    <property type="project" value="UniProtKB-SubCell"/>
</dbReference>
<comment type="caution">
    <text evidence="8">The sequence shown here is derived from an EMBL/GenBank/DDBJ whole genome shotgun (WGS) entry which is preliminary data.</text>
</comment>
<reference evidence="8 9" key="1">
    <citation type="journal article" date="2007" name="Int. J. Syst. Evol. Microbiol.">
        <title>Description of Pelomonas aquatica sp. nov. and Pelomonas puraquae sp. nov., isolated from industrial and haemodialysis water.</title>
        <authorList>
            <person name="Gomila M."/>
            <person name="Bowien B."/>
            <person name="Falsen E."/>
            <person name="Moore E.R."/>
            <person name="Lalucat J."/>
        </authorList>
    </citation>
    <scope>NUCLEOTIDE SEQUENCE [LARGE SCALE GENOMIC DNA]</scope>
    <source>
        <strain evidence="8 9">CCUG 52769</strain>
    </source>
</reference>
<evidence type="ECO:0000256" key="5">
    <source>
        <dbReference type="ARBA" id="ARBA00023136"/>
    </source>
</evidence>
<feature type="transmembrane region" description="Helical" evidence="6">
    <location>
        <begin position="38"/>
        <end position="59"/>
    </location>
</feature>
<accession>A0A254MYI6</accession>
<proteinExistence type="predicted"/>
<evidence type="ECO:0000259" key="7">
    <source>
        <dbReference type="Pfam" id="PF06271"/>
    </source>
</evidence>
<keyword evidence="3 6" id="KW-0812">Transmembrane</keyword>
<sequence length="174" mass="18756">MPMTTTEDQRFAPPLAHVEDVAPAEPALAGRGIRLGAAIIDAVIAGAAGWAFAMIPWFASISQAHLKAAEQGMWTWNPMGLLIGIPIFLLIQGWPLVTRGQTIGKMLCKLRIVRTDGSKVDAFRLLGLRYGIGSLTGVVSGFAMIYGLIDSLLIFRGSRQCLHDTIADTKVIQL</sequence>
<keyword evidence="9" id="KW-1185">Reference proteome</keyword>
<dbReference type="InterPro" id="IPR010432">
    <property type="entry name" value="RDD"/>
</dbReference>
<name>A0A254MYI6_9BURK</name>
<protein>
    <recommendedName>
        <fullName evidence="7">RDD domain-containing protein</fullName>
    </recommendedName>
</protein>
<dbReference type="Pfam" id="PF06271">
    <property type="entry name" value="RDD"/>
    <property type="match status" value="1"/>
</dbReference>
<evidence type="ECO:0000313" key="8">
    <source>
        <dbReference type="EMBL" id="OWR00494.1"/>
    </source>
</evidence>
<dbReference type="AlphaFoldDB" id="A0A254MYI6"/>
<evidence type="ECO:0000256" key="3">
    <source>
        <dbReference type="ARBA" id="ARBA00022692"/>
    </source>
</evidence>
<feature type="domain" description="RDD" evidence="7">
    <location>
        <begin position="29"/>
        <end position="167"/>
    </location>
</feature>
<dbReference type="PANTHER" id="PTHR36115">
    <property type="entry name" value="PROLINE-RICH ANTIGEN HOMOLOG-RELATED"/>
    <property type="match status" value="1"/>
</dbReference>
<dbReference type="InterPro" id="IPR051791">
    <property type="entry name" value="Pra-immunoreactive"/>
</dbReference>
<dbReference type="EMBL" id="NISI01000018">
    <property type="protein sequence ID" value="OWR00494.1"/>
    <property type="molecule type" value="Genomic_DNA"/>
</dbReference>
<keyword evidence="5 6" id="KW-0472">Membrane</keyword>
<dbReference type="Proteomes" id="UP000197446">
    <property type="component" value="Unassembled WGS sequence"/>
</dbReference>
<feature type="transmembrane region" description="Helical" evidence="6">
    <location>
        <begin position="128"/>
        <end position="149"/>
    </location>
</feature>
<evidence type="ECO:0000313" key="9">
    <source>
        <dbReference type="Proteomes" id="UP000197446"/>
    </source>
</evidence>
<feature type="transmembrane region" description="Helical" evidence="6">
    <location>
        <begin position="79"/>
        <end position="97"/>
    </location>
</feature>
<gene>
    <name evidence="8" type="ORF">CDO81_25480</name>
</gene>
<organism evidence="8 9">
    <name type="scientific">Roseateles puraquae</name>
    <dbReference type="NCBI Taxonomy" id="431059"/>
    <lineage>
        <taxon>Bacteria</taxon>
        <taxon>Pseudomonadati</taxon>
        <taxon>Pseudomonadota</taxon>
        <taxon>Betaproteobacteria</taxon>
        <taxon>Burkholderiales</taxon>
        <taxon>Sphaerotilaceae</taxon>
        <taxon>Roseateles</taxon>
    </lineage>
</organism>
<evidence type="ECO:0000256" key="2">
    <source>
        <dbReference type="ARBA" id="ARBA00022475"/>
    </source>
</evidence>